<keyword evidence="1" id="KW-0472">Membrane</keyword>
<dbReference type="GeneID" id="98139979"/>
<dbReference type="Proteomes" id="UP001610432">
    <property type="component" value="Unassembled WGS sequence"/>
</dbReference>
<evidence type="ECO:0008006" key="4">
    <source>
        <dbReference type="Google" id="ProtNLM"/>
    </source>
</evidence>
<reference evidence="2 3" key="1">
    <citation type="submission" date="2024-07" db="EMBL/GenBank/DDBJ databases">
        <title>Section-level genome sequencing and comparative genomics of Aspergillus sections Usti and Cavernicolus.</title>
        <authorList>
            <consortium name="Lawrence Berkeley National Laboratory"/>
            <person name="Nybo J.L."/>
            <person name="Vesth T.C."/>
            <person name="Theobald S."/>
            <person name="Frisvad J.C."/>
            <person name="Larsen T.O."/>
            <person name="Kjaerboelling I."/>
            <person name="Rothschild-Mancinelli K."/>
            <person name="Lyhne E.K."/>
            <person name="Kogle M.E."/>
            <person name="Barry K."/>
            <person name="Clum A."/>
            <person name="Na H."/>
            <person name="Ledsgaard L."/>
            <person name="Lin J."/>
            <person name="Lipzen A."/>
            <person name="Kuo A."/>
            <person name="Riley R."/>
            <person name="Mondo S."/>
            <person name="Labutti K."/>
            <person name="Haridas S."/>
            <person name="Pangalinan J."/>
            <person name="Salamov A.A."/>
            <person name="Simmons B.A."/>
            <person name="Magnuson J.K."/>
            <person name="Chen J."/>
            <person name="Drula E."/>
            <person name="Henrissat B."/>
            <person name="Wiebenga A."/>
            <person name="Lubbers R.J."/>
            <person name="Gomes A.C."/>
            <person name="Macurrencykelacurrency M.R."/>
            <person name="Stajich J."/>
            <person name="Grigoriev I.V."/>
            <person name="Mortensen U.H."/>
            <person name="De Vries R.P."/>
            <person name="Baker S.E."/>
            <person name="Andersen M.R."/>
        </authorList>
    </citation>
    <scope>NUCLEOTIDE SEQUENCE [LARGE SCALE GENOMIC DNA]</scope>
    <source>
        <strain evidence="2 3">CBS 449.75</strain>
    </source>
</reference>
<organism evidence="2 3">
    <name type="scientific">Aspergillus lucknowensis</name>
    <dbReference type="NCBI Taxonomy" id="176173"/>
    <lineage>
        <taxon>Eukaryota</taxon>
        <taxon>Fungi</taxon>
        <taxon>Dikarya</taxon>
        <taxon>Ascomycota</taxon>
        <taxon>Pezizomycotina</taxon>
        <taxon>Eurotiomycetes</taxon>
        <taxon>Eurotiomycetidae</taxon>
        <taxon>Eurotiales</taxon>
        <taxon>Aspergillaceae</taxon>
        <taxon>Aspergillus</taxon>
        <taxon>Aspergillus subgen. Nidulantes</taxon>
    </lineage>
</organism>
<accession>A0ABR4M3Z9</accession>
<keyword evidence="1" id="KW-1133">Transmembrane helix</keyword>
<proteinExistence type="predicted"/>
<dbReference type="EMBL" id="JBFXLQ010000003">
    <property type="protein sequence ID" value="KAL2871317.1"/>
    <property type="molecule type" value="Genomic_DNA"/>
</dbReference>
<keyword evidence="1" id="KW-0812">Transmembrane</keyword>
<name>A0ABR4M3Z9_9EURO</name>
<gene>
    <name evidence="2" type="ORF">BJX67DRAFT_158626</name>
</gene>
<dbReference type="RefSeq" id="XP_070890296.1">
    <property type="nucleotide sequence ID" value="XM_071024907.1"/>
</dbReference>
<feature type="transmembrane region" description="Helical" evidence="1">
    <location>
        <begin position="29"/>
        <end position="45"/>
    </location>
</feature>
<evidence type="ECO:0000313" key="3">
    <source>
        <dbReference type="Proteomes" id="UP001610432"/>
    </source>
</evidence>
<comment type="caution">
    <text evidence="2">The sequence shown here is derived from an EMBL/GenBank/DDBJ whole genome shotgun (WGS) entry which is preliminary data.</text>
</comment>
<keyword evidence="3" id="KW-1185">Reference proteome</keyword>
<evidence type="ECO:0000256" key="1">
    <source>
        <dbReference type="SAM" id="Phobius"/>
    </source>
</evidence>
<sequence length="112" mass="12964">MRRRTPKLMLQPFFLSSFQICVRHEAGVILGICLSVALMCLRAMGRFGRHGFGRLSDCVLPLRHSPILTCYFYMLKRATEAFSGRRRLYLLFKSPLHESMAGPVHFCRCLRL</sequence>
<protein>
    <recommendedName>
        <fullName evidence="4">Secreted protein</fullName>
    </recommendedName>
</protein>
<evidence type="ECO:0000313" key="2">
    <source>
        <dbReference type="EMBL" id="KAL2871317.1"/>
    </source>
</evidence>